<accession>A0ABW0J0L2</accession>
<organism evidence="2 3">
    <name type="scientific">Bosea eneae</name>
    <dbReference type="NCBI Taxonomy" id="151454"/>
    <lineage>
        <taxon>Bacteria</taxon>
        <taxon>Pseudomonadati</taxon>
        <taxon>Pseudomonadota</taxon>
        <taxon>Alphaproteobacteria</taxon>
        <taxon>Hyphomicrobiales</taxon>
        <taxon>Boseaceae</taxon>
        <taxon>Bosea</taxon>
    </lineage>
</organism>
<protein>
    <submittedName>
        <fullName evidence="2">Uncharacterized protein</fullName>
    </submittedName>
</protein>
<keyword evidence="1" id="KW-0472">Membrane</keyword>
<feature type="transmembrane region" description="Helical" evidence="1">
    <location>
        <begin position="105"/>
        <end position="125"/>
    </location>
</feature>
<keyword evidence="1" id="KW-0812">Transmembrane</keyword>
<dbReference type="Proteomes" id="UP001596053">
    <property type="component" value="Unassembled WGS sequence"/>
</dbReference>
<name>A0ABW0J0L2_9HYPH</name>
<keyword evidence="1" id="KW-1133">Transmembrane helix</keyword>
<keyword evidence="3" id="KW-1185">Reference proteome</keyword>
<gene>
    <name evidence="2" type="ORF">ACFPOB_26550</name>
</gene>
<sequence>MKAKPSRASLADVAREREMARAELAAALAKLPIAELAALPAATWQRLGPSGLLLLLAALVQSGRPPEYRFIDTRAIRQRAMSWRDRHAEQLFRLRLLMTVVPSPVRGLVAGIAAGLIYLAASLALA</sequence>
<dbReference type="RefSeq" id="WP_377801303.1">
    <property type="nucleotide sequence ID" value="NZ_JBHSLW010000063.1"/>
</dbReference>
<dbReference type="EMBL" id="JBHSLW010000063">
    <property type="protein sequence ID" value="MFC5423113.1"/>
    <property type="molecule type" value="Genomic_DNA"/>
</dbReference>
<reference evidence="3" key="1">
    <citation type="journal article" date="2019" name="Int. J. Syst. Evol. Microbiol.">
        <title>The Global Catalogue of Microorganisms (GCM) 10K type strain sequencing project: providing services to taxonomists for standard genome sequencing and annotation.</title>
        <authorList>
            <consortium name="The Broad Institute Genomics Platform"/>
            <consortium name="The Broad Institute Genome Sequencing Center for Infectious Disease"/>
            <person name="Wu L."/>
            <person name="Ma J."/>
        </authorList>
    </citation>
    <scope>NUCLEOTIDE SEQUENCE [LARGE SCALE GENOMIC DNA]</scope>
    <source>
        <strain evidence="3">NCAIM B.01391</strain>
    </source>
</reference>
<evidence type="ECO:0000313" key="3">
    <source>
        <dbReference type="Proteomes" id="UP001596053"/>
    </source>
</evidence>
<proteinExistence type="predicted"/>
<evidence type="ECO:0000313" key="2">
    <source>
        <dbReference type="EMBL" id="MFC5423113.1"/>
    </source>
</evidence>
<evidence type="ECO:0000256" key="1">
    <source>
        <dbReference type="SAM" id="Phobius"/>
    </source>
</evidence>
<comment type="caution">
    <text evidence="2">The sequence shown here is derived from an EMBL/GenBank/DDBJ whole genome shotgun (WGS) entry which is preliminary data.</text>
</comment>